<dbReference type="Pfam" id="PF01498">
    <property type="entry name" value="HTH_Tnp_Tc3_2"/>
    <property type="match status" value="1"/>
</dbReference>
<name>A0A3P9CK89_9CICH</name>
<proteinExistence type="predicted"/>
<reference evidence="2" key="2">
    <citation type="submission" date="2025-08" db="UniProtKB">
        <authorList>
            <consortium name="Ensembl"/>
        </authorList>
    </citation>
    <scope>IDENTIFICATION</scope>
</reference>
<dbReference type="InterPro" id="IPR002492">
    <property type="entry name" value="Transposase_Tc1-like"/>
</dbReference>
<reference evidence="2 3" key="1">
    <citation type="journal article" date="2014" name="Nature">
        <title>The genomic substrate for adaptive radiation in African cichlid fish.</title>
        <authorList>
            <person name="Brawand D."/>
            <person name="Wagner C.E."/>
            <person name="Li Y.I."/>
            <person name="Malinsky M."/>
            <person name="Keller I."/>
            <person name="Fan S."/>
            <person name="Simakov O."/>
            <person name="Ng A.Y."/>
            <person name="Lim Z.W."/>
            <person name="Bezault E."/>
            <person name="Turner-Maier J."/>
            <person name="Johnson J."/>
            <person name="Alcazar R."/>
            <person name="Noh H.J."/>
            <person name="Russell P."/>
            <person name="Aken B."/>
            <person name="Alfoldi J."/>
            <person name="Amemiya C."/>
            <person name="Azzouzi N."/>
            <person name="Baroiller J.F."/>
            <person name="Barloy-Hubler F."/>
            <person name="Berlin A."/>
            <person name="Bloomquist R."/>
            <person name="Carleton K.L."/>
            <person name="Conte M.A."/>
            <person name="D'Cotta H."/>
            <person name="Eshel O."/>
            <person name="Gaffney L."/>
            <person name="Galibert F."/>
            <person name="Gante H.F."/>
            <person name="Gnerre S."/>
            <person name="Greuter L."/>
            <person name="Guyon R."/>
            <person name="Haddad N.S."/>
            <person name="Haerty W."/>
            <person name="Harris R.M."/>
            <person name="Hofmann H.A."/>
            <person name="Hourlier T."/>
            <person name="Hulata G."/>
            <person name="Jaffe D.B."/>
            <person name="Lara M."/>
            <person name="Lee A.P."/>
            <person name="MacCallum I."/>
            <person name="Mwaiko S."/>
            <person name="Nikaido M."/>
            <person name="Nishihara H."/>
            <person name="Ozouf-Costaz C."/>
            <person name="Penman D.J."/>
            <person name="Przybylski D."/>
            <person name="Rakotomanga M."/>
            <person name="Renn S.C.P."/>
            <person name="Ribeiro F.J."/>
            <person name="Ron M."/>
            <person name="Salzburger W."/>
            <person name="Sanchez-Pulido L."/>
            <person name="Santos M.E."/>
            <person name="Searle S."/>
            <person name="Sharpe T."/>
            <person name="Swofford R."/>
            <person name="Tan F.J."/>
            <person name="Williams L."/>
            <person name="Young S."/>
            <person name="Yin S."/>
            <person name="Okada N."/>
            <person name="Kocher T.D."/>
            <person name="Miska E.A."/>
            <person name="Lander E.S."/>
            <person name="Venkatesh B."/>
            <person name="Fernald R.D."/>
            <person name="Meyer A."/>
            <person name="Ponting C.P."/>
            <person name="Streelman J.T."/>
            <person name="Lindblad-Toh K."/>
            <person name="Seehausen O."/>
            <person name="Di Palma F."/>
        </authorList>
    </citation>
    <scope>NUCLEOTIDE SEQUENCE</scope>
</reference>
<dbReference type="GO" id="GO:0003677">
    <property type="term" value="F:DNA binding"/>
    <property type="evidence" value="ECO:0007669"/>
    <property type="project" value="InterPro"/>
</dbReference>
<sequence>MIFSAQNENHKRTEKTLALTGACCSSMTIKPHLRLKGFKNKKCLQRPHLREHHRTDRLDFAREHQTWDIKRLKKVLFCDEKEIYPDGPDGFQRYWHDKQIPPEMFSTRHSGEGAIMFWGVFSFSGTMELQEVQGHQTPAGYGPRLCGNDWFFQQDNATVHKGLLPGEYHHSFGPSCMFL</sequence>
<dbReference type="Proteomes" id="UP000265160">
    <property type="component" value="LG5"/>
</dbReference>
<dbReference type="GeneTree" id="ENSGT01140000282644"/>
<dbReference type="Gene3D" id="3.30.420.10">
    <property type="entry name" value="Ribonuclease H-like superfamily/Ribonuclease H"/>
    <property type="match status" value="1"/>
</dbReference>
<organism evidence="2 3">
    <name type="scientific">Maylandia zebra</name>
    <name type="common">zebra mbuna</name>
    <dbReference type="NCBI Taxonomy" id="106582"/>
    <lineage>
        <taxon>Eukaryota</taxon>
        <taxon>Metazoa</taxon>
        <taxon>Chordata</taxon>
        <taxon>Craniata</taxon>
        <taxon>Vertebrata</taxon>
        <taxon>Euteleostomi</taxon>
        <taxon>Actinopterygii</taxon>
        <taxon>Neopterygii</taxon>
        <taxon>Teleostei</taxon>
        <taxon>Neoteleostei</taxon>
        <taxon>Acanthomorphata</taxon>
        <taxon>Ovalentaria</taxon>
        <taxon>Cichlomorphae</taxon>
        <taxon>Cichliformes</taxon>
        <taxon>Cichlidae</taxon>
        <taxon>African cichlids</taxon>
        <taxon>Pseudocrenilabrinae</taxon>
        <taxon>Haplochromini</taxon>
        <taxon>Maylandia</taxon>
        <taxon>Maylandia zebra complex</taxon>
    </lineage>
</organism>
<dbReference type="AlphaFoldDB" id="A0A3P9CK89"/>
<protein>
    <recommendedName>
        <fullName evidence="1">Transposase Tc1-like domain-containing protein</fullName>
    </recommendedName>
</protein>
<dbReference type="STRING" id="106582.ENSMZEP00005022246"/>
<keyword evidence="3" id="KW-1185">Reference proteome</keyword>
<evidence type="ECO:0000313" key="2">
    <source>
        <dbReference type="Ensembl" id="ENSMZEP00005022246.1"/>
    </source>
</evidence>
<reference evidence="2" key="3">
    <citation type="submission" date="2025-09" db="UniProtKB">
        <authorList>
            <consortium name="Ensembl"/>
        </authorList>
    </citation>
    <scope>IDENTIFICATION</scope>
</reference>
<dbReference type="Ensembl" id="ENSMZET00005022989.1">
    <property type="protein sequence ID" value="ENSMZEP00005022246.1"/>
    <property type="gene ID" value="ENSMZEG00005016687.1"/>
</dbReference>
<evidence type="ECO:0000313" key="3">
    <source>
        <dbReference type="Proteomes" id="UP000265160"/>
    </source>
</evidence>
<feature type="domain" description="Transposase Tc1-like" evidence="1">
    <location>
        <begin position="20"/>
        <end position="65"/>
    </location>
</feature>
<dbReference type="GO" id="GO:0015074">
    <property type="term" value="P:DNA integration"/>
    <property type="evidence" value="ECO:0007669"/>
    <property type="project" value="InterPro"/>
</dbReference>
<accession>A0A3P9CK89</accession>
<evidence type="ECO:0000259" key="1">
    <source>
        <dbReference type="Pfam" id="PF01498"/>
    </source>
</evidence>
<dbReference type="GO" id="GO:0006313">
    <property type="term" value="P:DNA transposition"/>
    <property type="evidence" value="ECO:0007669"/>
    <property type="project" value="InterPro"/>
</dbReference>
<dbReference type="InterPro" id="IPR036397">
    <property type="entry name" value="RNaseH_sf"/>
</dbReference>